<dbReference type="SMART" id="SM00567">
    <property type="entry name" value="EZ_HEAT"/>
    <property type="match status" value="2"/>
</dbReference>
<dbReference type="GO" id="GO:0016829">
    <property type="term" value="F:lyase activity"/>
    <property type="evidence" value="ECO:0007669"/>
    <property type="project" value="UniProtKB-KW"/>
</dbReference>
<dbReference type="Proteomes" id="UP000032250">
    <property type="component" value="Unassembled WGS sequence"/>
</dbReference>
<dbReference type="AlphaFoldDB" id="A0A0D1BY41"/>
<reference evidence="2 3" key="1">
    <citation type="submission" date="2014-06" db="EMBL/GenBank/DDBJ databases">
        <title>Genome characterization of distinct group I Clostridium botulinum lineages.</title>
        <authorList>
            <person name="Giordani F."/>
            <person name="Anselmo A."/>
            <person name="Fillo S."/>
            <person name="Palozzi A.M."/>
            <person name="Fortunato A."/>
            <person name="Gentile B."/>
            <person name="Ciammaruconi A."/>
            <person name="Anniballi F."/>
            <person name="De Medici D."/>
            <person name="Lista F."/>
        </authorList>
    </citation>
    <scope>NUCLEOTIDE SEQUENCE [LARGE SCALE GENOMIC DNA]</scope>
    <source>
        <strain evidence="2 3">B2 450</strain>
    </source>
</reference>
<dbReference type="Pfam" id="PF14493">
    <property type="entry name" value="HTH_40"/>
    <property type="match status" value="1"/>
</dbReference>
<protein>
    <submittedName>
        <fullName evidence="2">PBS lyase</fullName>
    </submittedName>
</protein>
<dbReference type="InterPro" id="IPR004155">
    <property type="entry name" value="PBS_lyase_HEAT"/>
</dbReference>
<evidence type="ECO:0000313" key="3">
    <source>
        <dbReference type="Proteomes" id="UP000032250"/>
    </source>
</evidence>
<feature type="domain" description="Helicase Helix-turn-helix" evidence="1">
    <location>
        <begin position="19"/>
        <end position="82"/>
    </location>
</feature>
<dbReference type="Gene3D" id="1.25.10.10">
    <property type="entry name" value="Leucine-rich Repeat Variant"/>
    <property type="match status" value="1"/>
</dbReference>
<comment type="caution">
    <text evidence="2">The sequence shown here is derived from an EMBL/GenBank/DDBJ whole genome shotgun (WGS) entry which is preliminary data.</text>
</comment>
<dbReference type="InterPro" id="IPR011989">
    <property type="entry name" value="ARM-like"/>
</dbReference>
<accession>A0A0D1BY41</accession>
<sequence length="220" mass="25256">MNKNLVDIDWNNIDKYSQEQITYFLYLEGKNIETLSQIRNLDKSTIKKHILDGKIKYGILAKSSNVEELFKQIANSGKQDKIEVINGLESKIKKDLIFFIKNNYGDMYPKDKQAAVWILGELKDEEGIDILLKASVHKFINIRRMAVSALGKIGSIKGETILIRALEDENSQVVTYAIKALKKLKSTKAKEKIIYIKNKTDKDYILKAVDEYLQEINDPI</sequence>
<dbReference type="InterPro" id="IPR029491">
    <property type="entry name" value="Helicase_HTH"/>
</dbReference>
<name>A0A0D1BY41_CLOBO</name>
<proteinExistence type="predicted"/>
<dbReference type="RefSeq" id="WP_003483780.1">
    <property type="nucleotide sequence ID" value="NZ_JXSU01000007.1"/>
</dbReference>
<dbReference type="SUPFAM" id="SSF48371">
    <property type="entry name" value="ARM repeat"/>
    <property type="match status" value="1"/>
</dbReference>
<dbReference type="Pfam" id="PF13646">
    <property type="entry name" value="HEAT_2"/>
    <property type="match status" value="1"/>
</dbReference>
<organism evidence="2 3">
    <name type="scientific">Clostridium botulinum B2 450</name>
    <dbReference type="NCBI Taxonomy" id="1379739"/>
    <lineage>
        <taxon>Bacteria</taxon>
        <taxon>Bacillati</taxon>
        <taxon>Bacillota</taxon>
        <taxon>Clostridia</taxon>
        <taxon>Eubacteriales</taxon>
        <taxon>Clostridiaceae</taxon>
        <taxon>Clostridium</taxon>
    </lineage>
</organism>
<dbReference type="InterPro" id="IPR016024">
    <property type="entry name" value="ARM-type_fold"/>
</dbReference>
<dbReference type="PATRIC" id="fig|1379739.3.peg.3433"/>
<evidence type="ECO:0000259" key="1">
    <source>
        <dbReference type="Pfam" id="PF14493"/>
    </source>
</evidence>
<dbReference type="EMBL" id="JXSU01000007">
    <property type="protein sequence ID" value="KIS24857.1"/>
    <property type="molecule type" value="Genomic_DNA"/>
</dbReference>
<dbReference type="OrthoDB" id="1706421at2"/>
<keyword evidence="2" id="KW-0456">Lyase</keyword>
<evidence type="ECO:0000313" key="2">
    <source>
        <dbReference type="EMBL" id="KIS24857.1"/>
    </source>
</evidence>
<gene>
    <name evidence="2" type="ORF">N495_15195</name>
</gene>
<dbReference type="HOGENOM" id="CLU_106582_0_0_9"/>